<accession>A0A3G4ZM35</accession>
<dbReference type="EMBL" id="MK071981">
    <property type="protein sequence ID" value="AYV75906.1"/>
    <property type="molecule type" value="Genomic_DNA"/>
</dbReference>
<gene>
    <name evidence="2" type="ORF">Terrestrivirus3_175</name>
</gene>
<evidence type="ECO:0000313" key="2">
    <source>
        <dbReference type="EMBL" id="AYV75906.1"/>
    </source>
</evidence>
<keyword evidence="1" id="KW-0812">Transmembrane</keyword>
<keyword evidence="1" id="KW-1133">Transmembrane helix</keyword>
<name>A0A3G4ZM35_9VIRU</name>
<proteinExistence type="predicted"/>
<reference evidence="2" key="1">
    <citation type="submission" date="2018-10" db="EMBL/GenBank/DDBJ databases">
        <title>Hidden diversity of soil giant viruses.</title>
        <authorList>
            <person name="Schulz F."/>
            <person name="Alteio L."/>
            <person name="Goudeau D."/>
            <person name="Ryan E.M."/>
            <person name="Malmstrom R.R."/>
            <person name="Blanchard J."/>
            <person name="Woyke T."/>
        </authorList>
    </citation>
    <scope>NUCLEOTIDE SEQUENCE</scope>
    <source>
        <strain evidence="2">TEV1</strain>
    </source>
</reference>
<sequence>MNNYNITSNYNNFDVFSQSTPDLINKKVVKQFKFVFDQVEKQSINSSASSSWYDSLGTFYYEYVQANVLIIILLIIFILFLVYKYYTKQPAEDNEGYQNIKRNKYLKEQDEINFRPTFNPFYPVKDQTSYVNYLPDERYIEDSKGNLTTYFDQHPDEFVRINKYQYPYDTNDENDYYSGTYNTYAGAEDPILPNQLGYIDDYNTTTERAVKSMSDMNRDNLNLLAEILFENDKQLLEGQI</sequence>
<keyword evidence="1" id="KW-0472">Membrane</keyword>
<protein>
    <submittedName>
        <fullName evidence="2">Uncharacterized protein</fullName>
    </submittedName>
</protein>
<organism evidence="2">
    <name type="scientific">Terrestrivirus sp</name>
    <dbReference type="NCBI Taxonomy" id="2487775"/>
    <lineage>
        <taxon>Viruses</taxon>
        <taxon>Varidnaviria</taxon>
        <taxon>Bamfordvirae</taxon>
        <taxon>Nucleocytoviricota</taxon>
        <taxon>Megaviricetes</taxon>
        <taxon>Imitervirales</taxon>
        <taxon>Mimiviridae</taxon>
        <taxon>Klosneuvirinae</taxon>
    </lineage>
</organism>
<feature type="transmembrane region" description="Helical" evidence="1">
    <location>
        <begin position="63"/>
        <end position="83"/>
    </location>
</feature>
<evidence type="ECO:0000256" key="1">
    <source>
        <dbReference type="SAM" id="Phobius"/>
    </source>
</evidence>